<evidence type="ECO:0000256" key="2">
    <source>
        <dbReference type="PROSITE-ProRule" id="PRU00169"/>
    </source>
</evidence>
<dbReference type="SUPFAM" id="SSF52172">
    <property type="entry name" value="CheY-like"/>
    <property type="match status" value="1"/>
</dbReference>
<proteinExistence type="predicted"/>
<organism evidence="4 5">
    <name type="scientific">Pseudothauera lacus</name>
    <dbReference type="NCBI Taxonomy" id="2136175"/>
    <lineage>
        <taxon>Bacteria</taxon>
        <taxon>Pseudomonadati</taxon>
        <taxon>Pseudomonadota</taxon>
        <taxon>Betaproteobacteria</taxon>
        <taxon>Rhodocyclales</taxon>
        <taxon>Zoogloeaceae</taxon>
        <taxon>Pseudothauera</taxon>
    </lineage>
</organism>
<dbReference type="OrthoDB" id="9801101at2"/>
<dbReference type="InterPro" id="IPR011006">
    <property type="entry name" value="CheY-like_superfamily"/>
</dbReference>
<accession>A0A2T4IBY7</accession>
<dbReference type="InterPro" id="IPR050595">
    <property type="entry name" value="Bact_response_regulator"/>
</dbReference>
<dbReference type="InterPro" id="IPR001789">
    <property type="entry name" value="Sig_transdc_resp-reg_receiver"/>
</dbReference>
<dbReference type="AlphaFoldDB" id="A0A2T4IBY7"/>
<comment type="caution">
    <text evidence="4">The sequence shown here is derived from an EMBL/GenBank/DDBJ whole genome shotgun (WGS) entry which is preliminary data.</text>
</comment>
<evidence type="ECO:0000313" key="4">
    <source>
        <dbReference type="EMBL" id="PTD95294.1"/>
    </source>
</evidence>
<dbReference type="Pfam" id="PF00072">
    <property type="entry name" value="Response_reg"/>
    <property type="match status" value="1"/>
</dbReference>
<dbReference type="RefSeq" id="WP_107494511.1">
    <property type="nucleotide sequence ID" value="NZ_PZKC01000014.1"/>
</dbReference>
<dbReference type="Proteomes" id="UP000241193">
    <property type="component" value="Unassembled WGS sequence"/>
</dbReference>
<dbReference type="PANTHER" id="PTHR44591">
    <property type="entry name" value="STRESS RESPONSE REGULATOR PROTEIN 1"/>
    <property type="match status" value="1"/>
</dbReference>
<evidence type="ECO:0000259" key="3">
    <source>
        <dbReference type="PROSITE" id="PS50110"/>
    </source>
</evidence>
<keyword evidence="5" id="KW-1185">Reference proteome</keyword>
<protein>
    <submittedName>
        <fullName evidence="4">Response regulator</fullName>
    </submittedName>
</protein>
<evidence type="ECO:0000256" key="1">
    <source>
        <dbReference type="ARBA" id="ARBA00022553"/>
    </source>
</evidence>
<dbReference type="CDD" id="cd17562">
    <property type="entry name" value="REC_CheY4-like"/>
    <property type="match status" value="1"/>
</dbReference>
<dbReference type="GO" id="GO:0000160">
    <property type="term" value="P:phosphorelay signal transduction system"/>
    <property type="evidence" value="ECO:0007669"/>
    <property type="project" value="InterPro"/>
</dbReference>
<keyword evidence="1 2" id="KW-0597">Phosphoprotein</keyword>
<reference evidence="4 5" key="2">
    <citation type="submission" date="2018-04" db="EMBL/GenBank/DDBJ databases">
        <title>Thauera lacus sp. nov., isolated from an saline lake in Inner Mongolia, China.</title>
        <authorList>
            <person name="Liang Q.-Y."/>
        </authorList>
    </citation>
    <scope>NUCLEOTIDE SEQUENCE [LARGE SCALE GENOMIC DNA]</scope>
    <source>
        <strain evidence="4 5">D20</strain>
    </source>
</reference>
<dbReference type="PANTHER" id="PTHR44591:SF25">
    <property type="entry name" value="CHEMOTAXIS TWO-COMPONENT RESPONSE REGULATOR"/>
    <property type="match status" value="1"/>
</dbReference>
<dbReference type="SMART" id="SM00448">
    <property type="entry name" value="REC"/>
    <property type="match status" value="1"/>
</dbReference>
<dbReference type="EMBL" id="PZKC01000014">
    <property type="protein sequence ID" value="PTD95294.1"/>
    <property type="molecule type" value="Genomic_DNA"/>
</dbReference>
<dbReference type="Gene3D" id="3.40.50.2300">
    <property type="match status" value="1"/>
</dbReference>
<feature type="domain" description="Response regulatory" evidence="3">
    <location>
        <begin position="4"/>
        <end position="120"/>
    </location>
</feature>
<evidence type="ECO:0000313" key="5">
    <source>
        <dbReference type="Proteomes" id="UP000241193"/>
    </source>
</evidence>
<sequence>MTKHILAVDDSLAIRQVVGHTLRSAGYVVSEAGDGEEALALARSTRFDMVLTDLHMPRLDGIGLIEGLRALAHCREVPVIVLTTESSEQMRARGRAAGATGWMVKPFEPRRLLEVAARVLG</sequence>
<name>A0A2T4IBY7_9RHOO</name>
<dbReference type="PROSITE" id="PS50110">
    <property type="entry name" value="RESPONSE_REGULATORY"/>
    <property type="match status" value="1"/>
</dbReference>
<gene>
    <name evidence="4" type="ORF">C8261_14835</name>
</gene>
<feature type="modified residue" description="4-aspartylphosphate" evidence="2">
    <location>
        <position position="53"/>
    </location>
</feature>
<reference evidence="4 5" key="1">
    <citation type="submission" date="2018-03" db="EMBL/GenBank/DDBJ databases">
        <authorList>
            <person name="Keele B.F."/>
        </authorList>
    </citation>
    <scope>NUCLEOTIDE SEQUENCE [LARGE SCALE GENOMIC DNA]</scope>
    <source>
        <strain evidence="4 5">D20</strain>
    </source>
</reference>